<proteinExistence type="predicted"/>
<gene>
    <name evidence="1" type="ORF">S03H2_14142</name>
</gene>
<name>X1FBC1_9ZZZZ</name>
<sequence>MAERQDFINAIMLRVEALAVFDEPANGGVHLGVAPDPDDEHEFPYLVVVLQPSLGEDYRTGGPTTLGIWPVLFNVYALTAAAAAGALEDIEADFEGTLLAPATGTCLASFVGSSIVDVDPDKAADGEEVWHATVLIEFQMQRTLT</sequence>
<dbReference type="AlphaFoldDB" id="X1FBC1"/>
<organism evidence="1">
    <name type="scientific">marine sediment metagenome</name>
    <dbReference type="NCBI Taxonomy" id="412755"/>
    <lineage>
        <taxon>unclassified sequences</taxon>
        <taxon>metagenomes</taxon>
        <taxon>ecological metagenomes</taxon>
    </lineage>
</organism>
<evidence type="ECO:0008006" key="2">
    <source>
        <dbReference type="Google" id="ProtNLM"/>
    </source>
</evidence>
<comment type="caution">
    <text evidence="1">The sequence shown here is derived from an EMBL/GenBank/DDBJ whole genome shotgun (WGS) entry which is preliminary data.</text>
</comment>
<reference evidence="1" key="1">
    <citation type="journal article" date="2014" name="Front. Microbiol.">
        <title>High frequency of phylogenetically diverse reductive dehalogenase-homologous genes in deep subseafloor sedimentary metagenomes.</title>
        <authorList>
            <person name="Kawai M."/>
            <person name="Futagami T."/>
            <person name="Toyoda A."/>
            <person name="Takaki Y."/>
            <person name="Nishi S."/>
            <person name="Hori S."/>
            <person name="Arai W."/>
            <person name="Tsubouchi T."/>
            <person name="Morono Y."/>
            <person name="Uchiyama I."/>
            <person name="Ito T."/>
            <person name="Fujiyama A."/>
            <person name="Inagaki F."/>
            <person name="Takami H."/>
        </authorList>
    </citation>
    <scope>NUCLEOTIDE SEQUENCE</scope>
    <source>
        <strain evidence="1">Expedition CK06-06</strain>
    </source>
</reference>
<dbReference type="EMBL" id="BARU01007172">
    <property type="protein sequence ID" value="GAH42262.1"/>
    <property type="molecule type" value="Genomic_DNA"/>
</dbReference>
<protein>
    <recommendedName>
        <fullName evidence="2">DUF3168 domain-containing protein</fullName>
    </recommendedName>
</protein>
<evidence type="ECO:0000313" key="1">
    <source>
        <dbReference type="EMBL" id="GAH42262.1"/>
    </source>
</evidence>
<accession>X1FBC1</accession>